<feature type="chain" id="PRO_5024307861" evidence="2">
    <location>
        <begin position="26"/>
        <end position="105"/>
    </location>
</feature>
<dbReference type="AlphaFoldDB" id="A0A5N6LQQ7"/>
<name>A0A5N6LQQ7_9ASTR</name>
<sequence>MSGGDSKSWMMLGIWLVIPTVSVIERCTAWCTFIFYWNEECAFEEINEEEASKNQDNLESLILDVRFVSSPEKQGKRGNCVISLSSLNPQLSCLFSSAMIDQVAL</sequence>
<keyword evidence="1" id="KW-0472">Membrane</keyword>
<organism evidence="3 4">
    <name type="scientific">Mikania micrantha</name>
    <name type="common">bitter vine</name>
    <dbReference type="NCBI Taxonomy" id="192012"/>
    <lineage>
        <taxon>Eukaryota</taxon>
        <taxon>Viridiplantae</taxon>
        <taxon>Streptophyta</taxon>
        <taxon>Embryophyta</taxon>
        <taxon>Tracheophyta</taxon>
        <taxon>Spermatophyta</taxon>
        <taxon>Magnoliopsida</taxon>
        <taxon>eudicotyledons</taxon>
        <taxon>Gunneridae</taxon>
        <taxon>Pentapetalae</taxon>
        <taxon>asterids</taxon>
        <taxon>campanulids</taxon>
        <taxon>Asterales</taxon>
        <taxon>Asteraceae</taxon>
        <taxon>Asteroideae</taxon>
        <taxon>Heliantheae alliance</taxon>
        <taxon>Eupatorieae</taxon>
        <taxon>Mikania</taxon>
    </lineage>
</organism>
<feature type="transmembrane region" description="Helical" evidence="1">
    <location>
        <begin position="12"/>
        <end position="37"/>
    </location>
</feature>
<keyword evidence="1" id="KW-1133">Transmembrane helix</keyword>
<comment type="caution">
    <text evidence="3">The sequence shown here is derived from an EMBL/GenBank/DDBJ whole genome shotgun (WGS) entry which is preliminary data.</text>
</comment>
<keyword evidence="4" id="KW-1185">Reference proteome</keyword>
<feature type="signal peptide" evidence="2">
    <location>
        <begin position="1"/>
        <end position="25"/>
    </location>
</feature>
<reference evidence="3 4" key="1">
    <citation type="submission" date="2019-05" db="EMBL/GenBank/DDBJ databases">
        <title>Mikania micrantha, genome provides insights into the molecular mechanism of rapid growth.</title>
        <authorList>
            <person name="Liu B."/>
        </authorList>
    </citation>
    <scope>NUCLEOTIDE SEQUENCE [LARGE SCALE GENOMIC DNA]</scope>
    <source>
        <strain evidence="3">NLD-2019</strain>
        <tissue evidence="3">Leaf</tissue>
    </source>
</reference>
<accession>A0A5N6LQQ7</accession>
<dbReference type="Proteomes" id="UP000326396">
    <property type="component" value="Linkage Group LG9"/>
</dbReference>
<proteinExistence type="predicted"/>
<keyword evidence="2" id="KW-0732">Signal</keyword>
<gene>
    <name evidence="3" type="ORF">E3N88_41188</name>
</gene>
<protein>
    <submittedName>
        <fullName evidence="3">Uncharacterized protein</fullName>
    </submittedName>
</protein>
<dbReference type="EMBL" id="SZYD01000019">
    <property type="protein sequence ID" value="KAD2394211.1"/>
    <property type="molecule type" value="Genomic_DNA"/>
</dbReference>
<evidence type="ECO:0000256" key="1">
    <source>
        <dbReference type="SAM" id="Phobius"/>
    </source>
</evidence>
<keyword evidence="1" id="KW-0812">Transmembrane</keyword>
<evidence type="ECO:0000256" key="2">
    <source>
        <dbReference type="SAM" id="SignalP"/>
    </source>
</evidence>
<evidence type="ECO:0000313" key="4">
    <source>
        <dbReference type="Proteomes" id="UP000326396"/>
    </source>
</evidence>
<evidence type="ECO:0000313" key="3">
    <source>
        <dbReference type="EMBL" id="KAD2394211.1"/>
    </source>
</evidence>